<dbReference type="Proteomes" id="UP000308199">
    <property type="component" value="Unassembled WGS sequence"/>
</dbReference>
<dbReference type="SUPFAM" id="SSF56024">
    <property type="entry name" value="Phospholipase D/nuclease"/>
    <property type="match status" value="2"/>
</dbReference>
<evidence type="ECO:0000313" key="4">
    <source>
        <dbReference type="Proteomes" id="UP000308199"/>
    </source>
</evidence>
<dbReference type="PANTHER" id="PTHR21248">
    <property type="entry name" value="CARDIOLIPIN SYNTHASE"/>
    <property type="match status" value="1"/>
</dbReference>
<dbReference type="Gene3D" id="3.30.870.10">
    <property type="entry name" value="Endonuclease Chain A"/>
    <property type="match status" value="2"/>
</dbReference>
<reference evidence="3 4" key="1">
    <citation type="submission" date="2019-02" db="EMBL/GenBank/DDBJ databases">
        <title>Genome sequencing of the rare red list fungi Phellinidium pouzarii.</title>
        <authorList>
            <person name="Buettner E."/>
            <person name="Kellner H."/>
        </authorList>
    </citation>
    <scope>NUCLEOTIDE SEQUENCE [LARGE SCALE GENOMIC DNA]</scope>
    <source>
        <strain evidence="3 4">DSM 108285</strain>
    </source>
</reference>
<protein>
    <recommendedName>
        <fullName evidence="2">PLD phosphodiesterase domain-containing protein</fullName>
    </recommendedName>
</protein>
<comment type="caution">
    <text evidence="3">The sequence shown here is derived from an EMBL/GenBank/DDBJ whole genome shotgun (WGS) entry which is preliminary data.</text>
</comment>
<evidence type="ECO:0000256" key="1">
    <source>
        <dbReference type="SAM" id="MobiDB-lite"/>
    </source>
</evidence>
<dbReference type="Pfam" id="PF13091">
    <property type="entry name" value="PLDc_2"/>
    <property type="match status" value="1"/>
</dbReference>
<dbReference type="AlphaFoldDB" id="A0A4S4KEZ7"/>
<dbReference type="OrthoDB" id="9997422at2759"/>
<feature type="domain" description="PLD phosphodiesterase" evidence="2">
    <location>
        <begin position="102"/>
        <end position="129"/>
    </location>
</feature>
<dbReference type="GO" id="GO:0032049">
    <property type="term" value="P:cardiolipin biosynthetic process"/>
    <property type="evidence" value="ECO:0007669"/>
    <property type="project" value="UniProtKB-ARBA"/>
</dbReference>
<feature type="compositionally biased region" description="Low complexity" evidence="1">
    <location>
        <begin position="272"/>
        <end position="282"/>
    </location>
</feature>
<dbReference type="InterPro" id="IPR025202">
    <property type="entry name" value="PLD-like_dom"/>
</dbReference>
<feature type="region of interest" description="Disordered" evidence="1">
    <location>
        <begin position="250"/>
        <end position="330"/>
    </location>
</feature>
<dbReference type="CDD" id="cd00138">
    <property type="entry name" value="PLDc_SF"/>
    <property type="match status" value="2"/>
</dbReference>
<accession>A0A4S4KEZ7</accession>
<dbReference type="GO" id="GO:0030572">
    <property type="term" value="F:phosphatidyltransferase activity"/>
    <property type="evidence" value="ECO:0007669"/>
    <property type="project" value="UniProtKB-ARBA"/>
</dbReference>
<dbReference type="PROSITE" id="PS50035">
    <property type="entry name" value="PLD"/>
    <property type="match status" value="1"/>
</dbReference>
<proteinExistence type="predicted"/>
<dbReference type="InterPro" id="IPR001736">
    <property type="entry name" value="PLipase_D/transphosphatidylase"/>
</dbReference>
<evidence type="ECO:0000313" key="3">
    <source>
        <dbReference type="EMBL" id="THG96576.1"/>
    </source>
</evidence>
<dbReference type="EMBL" id="SGPK01000867">
    <property type="protein sequence ID" value="THG96576.1"/>
    <property type="molecule type" value="Genomic_DNA"/>
</dbReference>
<gene>
    <name evidence="3" type="ORF">EW145_g7754</name>
</gene>
<organism evidence="3 4">
    <name type="scientific">Phellinidium pouzarii</name>
    <dbReference type="NCBI Taxonomy" id="167371"/>
    <lineage>
        <taxon>Eukaryota</taxon>
        <taxon>Fungi</taxon>
        <taxon>Dikarya</taxon>
        <taxon>Basidiomycota</taxon>
        <taxon>Agaricomycotina</taxon>
        <taxon>Agaricomycetes</taxon>
        <taxon>Hymenochaetales</taxon>
        <taxon>Hymenochaetaceae</taxon>
        <taxon>Phellinidium</taxon>
    </lineage>
</organism>
<name>A0A4S4KEZ7_9AGAM</name>
<evidence type="ECO:0000259" key="2">
    <source>
        <dbReference type="PROSITE" id="PS50035"/>
    </source>
</evidence>
<dbReference type="PANTHER" id="PTHR21248:SF22">
    <property type="entry name" value="PHOSPHOLIPASE D"/>
    <property type="match status" value="1"/>
</dbReference>
<keyword evidence="4" id="KW-1185">Reference proteome</keyword>
<feature type="compositionally biased region" description="Low complexity" evidence="1">
    <location>
        <begin position="294"/>
        <end position="322"/>
    </location>
</feature>
<sequence>MRHYADLIVRAEHEVFIATNYWEDSHCAALVSDSLRVLSKRCLRRASDARPVVKLIYDRGTPKQALHNHVRVPPDAWAELGLPRAEELGGIRFEVVNYHRPPLGTFHAKYLVVDRAVACLNSNNIQDRPNVEMMIHFEGPIVDSFYDVALFSWANALDPPLPLLAKPPVHTDDYKFGWDNAHLKYIDTEFSSQAARTLLGKQQARDDQQDGRRKRVDGFGNAVRTAVGIHPGDAAGLGTDELIDEHPAMNVPEVETPNASRDNQGEIEDNANDPPDATDAVAGLRERPRDESQPAPSKADADSSAADNAAESEPPADAADAKNGQLGPELLKSDYDDAEKAHQDRVAAITTHLNATKFDGKGTVPDDASLDDFRPHMMHAPHAPVPIAMVNRAPKGTPGHESTNDVPQNIAWLSAFKYAERSIFIQTPTFNASPVIPATLDACRRGVDVTLYLDLGFNDLGEMIPFQGGTNEQVINSMYKTLNAEGKQDKLKVYWYTAKDQSKPMSAAKKARNCHVKFMAVDDCIAIAGNGNQDTQSWFHSQEVNVLVDSPALVAEWRAGIDANQNTRAHGLVDPADGVWRAPDGRVVESSGTKTSGLFGSLKGISGAIRRVRGTGGF</sequence>